<dbReference type="Proteomes" id="UP000289738">
    <property type="component" value="Chromosome A05"/>
</dbReference>
<proteinExistence type="predicted"/>
<evidence type="ECO:0000313" key="1">
    <source>
        <dbReference type="EMBL" id="RYR59483.1"/>
    </source>
</evidence>
<sequence>MHLYDKYGGVLLIAVAQDNNINILPVAFAIVESRTMESCPSKAEYEQYMDALRGLLCEMTDCAGKFNKKIWSQHCDNDRRFWHITTNLSECIKFRWAELDFLIGCGFGYYKCR</sequence>
<reference evidence="1 2" key="1">
    <citation type="submission" date="2019-01" db="EMBL/GenBank/DDBJ databases">
        <title>Sequencing of cultivated peanut Arachis hypogaea provides insights into genome evolution and oil improvement.</title>
        <authorList>
            <person name="Chen X."/>
        </authorList>
    </citation>
    <scope>NUCLEOTIDE SEQUENCE [LARGE SCALE GENOMIC DNA]</scope>
    <source>
        <strain evidence="2">cv. Fuhuasheng</strain>
        <tissue evidence="1">Leaves</tissue>
    </source>
</reference>
<gene>
    <name evidence="1" type="ORF">Ahy_A05g025375</name>
</gene>
<keyword evidence="2" id="KW-1185">Reference proteome</keyword>
<name>A0A445D8J1_ARAHY</name>
<evidence type="ECO:0008006" key="3">
    <source>
        <dbReference type="Google" id="ProtNLM"/>
    </source>
</evidence>
<dbReference type="EMBL" id="SDMP01000005">
    <property type="protein sequence ID" value="RYR59483.1"/>
    <property type="molecule type" value="Genomic_DNA"/>
</dbReference>
<organism evidence="1 2">
    <name type="scientific">Arachis hypogaea</name>
    <name type="common">Peanut</name>
    <dbReference type="NCBI Taxonomy" id="3818"/>
    <lineage>
        <taxon>Eukaryota</taxon>
        <taxon>Viridiplantae</taxon>
        <taxon>Streptophyta</taxon>
        <taxon>Embryophyta</taxon>
        <taxon>Tracheophyta</taxon>
        <taxon>Spermatophyta</taxon>
        <taxon>Magnoliopsida</taxon>
        <taxon>eudicotyledons</taxon>
        <taxon>Gunneridae</taxon>
        <taxon>Pentapetalae</taxon>
        <taxon>rosids</taxon>
        <taxon>fabids</taxon>
        <taxon>Fabales</taxon>
        <taxon>Fabaceae</taxon>
        <taxon>Papilionoideae</taxon>
        <taxon>50 kb inversion clade</taxon>
        <taxon>dalbergioids sensu lato</taxon>
        <taxon>Dalbergieae</taxon>
        <taxon>Pterocarpus clade</taxon>
        <taxon>Arachis</taxon>
    </lineage>
</organism>
<accession>A0A445D8J1</accession>
<protein>
    <recommendedName>
        <fullName evidence="3">MULE transposase domain-containing protein</fullName>
    </recommendedName>
</protein>
<comment type="caution">
    <text evidence="1">The sequence shown here is derived from an EMBL/GenBank/DDBJ whole genome shotgun (WGS) entry which is preliminary data.</text>
</comment>
<dbReference type="AlphaFoldDB" id="A0A445D8J1"/>
<evidence type="ECO:0000313" key="2">
    <source>
        <dbReference type="Proteomes" id="UP000289738"/>
    </source>
</evidence>